<dbReference type="WBParaSite" id="Gr19_v10_g635.t1">
    <property type="protein sequence ID" value="Gr19_v10_g635.t1"/>
    <property type="gene ID" value="Gr19_v10_g635"/>
</dbReference>
<evidence type="ECO:0000256" key="1">
    <source>
        <dbReference type="SAM" id="MobiDB-lite"/>
    </source>
</evidence>
<sequence length="291" mass="33068">MNFLLYKELANKAKRQIVGSRTTTPRSSQNTQRNSLPLASECNMPLCSPSASVQQQNTARCVNNVGLGDCFYRAIAISLFDSDSETISDLLRIAVSRQLTSILQNSNYFPRLQYASHNAFLEHLQLALLDVENPQWFDQNLEAYANYIAMPFRKNGGWAQLDDAYMVAILLRRPFAIVHPNATRDQLQAHGAQWNDSNQYSQIIDVYFPDGIARRTQNNMVLEDLQQFTLRSNNGLGELFERQVINPIVLWYNGLNHFETIVLPPRGAQPSEGSVYIEHFDETIPPAFDHS</sequence>
<feature type="region of interest" description="Disordered" evidence="1">
    <location>
        <begin position="16"/>
        <end position="35"/>
    </location>
</feature>
<evidence type="ECO:0000313" key="2">
    <source>
        <dbReference type="Proteomes" id="UP000887572"/>
    </source>
</evidence>
<accession>A0A914I3U6</accession>
<keyword evidence="2" id="KW-1185">Reference proteome</keyword>
<dbReference type="AlphaFoldDB" id="A0A914I3U6"/>
<dbReference type="Proteomes" id="UP000887572">
    <property type="component" value="Unplaced"/>
</dbReference>
<reference evidence="3" key="1">
    <citation type="submission" date="2022-11" db="UniProtKB">
        <authorList>
            <consortium name="WormBaseParasite"/>
        </authorList>
    </citation>
    <scope>IDENTIFICATION</scope>
</reference>
<name>A0A914I3U6_GLORO</name>
<evidence type="ECO:0000313" key="3">
    <source>
        <dbReference type="WBParaSite" id="Gr19_v10_g635.t1"/>
    </source>
</evidence>
<dbReference type="CDD" id="cd22744">
    <property type="entry name" value="OTU"/>
    <property type="match status" value="1"/>
</dbReference>
<dbReference type="Gene3D" id="3.90.70.80">
    <property type="match status" value="1"/>
</dbReference>
<protein>
    <submittedName>
        <fullName evidence="3">OTU domain-containing protein</fullName>
    </submittedName>
</protein>
<organism evidence="2 3">
    <name type="scientific">Globodera rostochiensis</name>
    <name type="common">Golden nematode worm</name>
    <name type="synonym">Heterodera rostochiensis</name>
    <dbReference type="NCBI Taxonomy" id="31243"/>
    <lineage>
        <taxon>Eukaryota</taxon>
        <taxon>Metazoa</taxon>
        <taxon>Ecdysozoa</taxon>
        <taxon>Nematoda</taxon>
        <taxon>Chromadorea</taxon>
        <taxon>Rhabditida</taxon>
        <taxon>Tylenchina</taxon>
        <taxon>Tylenchomorpha</taxon>
        <taxon>Tylenchoidea</taxon>
        <taxon>Heteroderidae</taxon>
        <taxon>Heteroderinae</taxon>
        <taxon>Globodera</taxon>
    </lineage>
</organism>
<proteinExistence type="predicted"/>
<feature type="compositionally biased region" description="Polar residues" evidence="1">
    <location>
        <begin position="19"/>
        <end position="35"/>
    </location>
</feature>